<comment type="caution">
    <text evidence="3">The sequence shown here is derived from an EMBL/GenBank/DDBJ whole genome shotgun (WGS) entry which is preliminary data.</text>
</comment>
<feature type="transmembrane region" description="Helical" evidence="2">
    <location>
        <begin position="30"/>
        <end position="52"/>
    </location>
</feature>
<reference evidence="3 4" key="1">
    <citation type="submission" date="2023-10" db="EMBL/GenBank/DDBJ databases">
        <authorList>
            <person name="Maclean D."/>
            <person name="Macfadyen A."/>
        </authorList>
    </citation>
    <scope>NUCLEOTIDE SEQUENCE [LARGE SCALE GENOMIC DNA]</scope>
</reference>
<sequence length="62" mass="7198">MAQGKGGKPKDERRSDKRKRKTVNRESKQYAQYVMGGAAVIFLIVLIMVWYWSSRPLPTKEI</sequence>
<dbReference type="AlphaFoldDB" id="A0AAV1I0J6"/>
<dbReference type="Proteomes" id="UP001314263">
    <property type="component" value="Unassembled WGS sequence"/>
</dbReference>
<keyword evidence="2" id="KW-0472">Membrane</keyword>
<dbReference type="EMBL" id="CAUYUE010000004">
    <property type="protein sequence ID" value="CAK0769784.1"/>
    <property type="molecule type" value="Genomic_DNA"/>
</dbReference>
<evidence type="ECO:0000256" key="2">
    <source>
        <dbReference type="SAM" id="Phobius"/>
    </source>
</evidence>
<keyword evidence="2" id="KW-1133">Transmembrane helix</keyword>
<protein>
    <submittedName>
        <fullName evidence="3">Uncharacterized protein</fullName>
    </submittedName>
</protein>
<keyword evidence="2" id="KW-0812">Transmembrane</keyword>
<name>A0AAV1I0J6_9CHLO</name>
<evidence type="ECO:0000313" key="4">
    <source>
        <dbReference type="Proteomes" id="UP001314263"/>
    </source>
</evidence>
<feature type="region of interest" description="Disordered" evidence="1">
    <location>
        <begin position="1"/>
        <end position="26"/>
    </location>
</feature>
<accession>A0AAV1I0J6</accession>
<keyword evidence="4" id="KW-1185">Reference proteome</keyword>
<gene>
    <name evidence="3" type="ORF">CVIRNUC_003702</name>
</gene>
<evidence type="ECO:0000313" key="3">
    <source>
        <dbReference type="EMBL" id="CAK0769784.1"/>
    </source>
</evidence>
<evidence type="ECO:0000256" key="1">
    <source>
        <dbReference type="SAM" id="MobiDB-lite"/>
    </source>
</evidence>
<proteinExistence type="predicted"/>
<organism evidence="3 4">
    <name type="scientific">Coccomyxa viridis</name>
    <dbReference type="NCBI Taxonomy" id="1274662"/>
    <lineage>
        <taxon>Eukaryota</taxon>
        <taxon>Viridiplantae</taxon>
        <taxon>Chlorophyta</taxon>
        <taxon>core chlorophytes</taxon>
        <taxon>Trebouxiophyceae</taxon>
        <taxon>Trebouxiophyceae incertae sedis</taxon>
        <taxon>Coccomyxaceae</taxon>
        <taxon>Coccomyxa</taxon>
    </lineage>
</organism>